<organism evidence="2 3">
    <name type="scientific">Bradyrhizobium canariense</name>
    <dbReference type="NCBI Taxonomy" id="255045"/>
    <lineage>
        <taxon>Bacteria</taxon>
        <taxon>Pseudomonadati</taxon>
        <taxon>Pseudomonadota</taxon>
        <taxon>Alphaproteobacteria</taxon>
        <taxon>Hyphomicrobiales</taxon>
        <taxon>Nitrobacteraceae</taxon>
        <taxon>Bradyrhizobium</taxon>
    </lineage>
</organism>
<keyword evidence="1" id="KW-0472">Membrane</keyword>
<evidence type="ECO:0000313" key="2">
    <source>
        <dbReference type="EMBL" id="SDS01524.1"/>
    </source>
</evidence>
<dbReference type="RefSeq" id="WP_146686323.1">
    <property type="nucleotide sequence ID" value="NZ_LT629750.1"/>
</dbReference>
<dbReference type="EMBL" id="LT629750">
    <property type="protein sequence ID" value="SDS01524.1"/>
    <property type="molecule type" value="Genomic_DNA"/>
</dbReference>
<reference evidence="3" key="1">
    <citation type="submission" date="2016-10" db="EMBL/GenBank/DDBJ databases">
        <authorList>
            <person name="Varghese N."/>
            <person name="Submissions S."/>
        </authorList>
    </citation>
    <scope>NUCLEOTIDE SEQUENCE [LARGE SCALE GENOMIC DNA]</scope>
    <source>
        <strain evidence="3">GAS369</strain>
    </source>
</reference>
<protein>
    <submittedName>
        <fullName evidence="2">Uncharacterized protein</fullName>
    </submittedName>
</protein>
<gene>
    <name evidence="2" type="ORF">SAMN05444158_0730</name>
</gene>
<feature type="transmembrane region" description="Helical" evidence="1">
    <location>
        <begin position="58"/>
        <end position="81"/>
    </location>
</feature>
<accession>A0A1H1NR79</accession>
<evidence type="ECO:0000256" key="1">
    <source>
        <dbReference type="SAM" id="Phobius"/>
    </source>
</evidence>
<proteinExistence type="predicted"/>
<feature type="transmembrane region" description="Helical" evidence="1">
    <location>
        <begin position="106"/>
        <end position="130"/>
    </location>
</feature>
<feature type="transmembrane region" description="Helical" evidence="1">
    <location>
        <begin position="24"/>
        <end position="46"/>
    </location>
</feature>
<keyword evidence="3" id="KW-1185">Reference proteome</keyword>
<name>A0A1H1NR79_9BRAD</name>
<dbReference type="AlphaFoldDB" id="A0A1H1NR79"/>
<sequence>MDRCPNFWSVLAEALGLSASRRGFLAYVPWWLFICCALPIGVVFLVRSSLRPQITDGSIATVLSAIAVVAGFFGSVSVATIGQVQRMVAEYPFSSYLRDEKLFDQFLFWPQFTLLLQIALLLASAGMAALTRLFDCDYLNQYLIVVDVGLLIYVCTKTWKLVDLMRQLTWHYEQYNRLYKEYQSGKTEQA</sequence>
<keyword evidence="1" id="KW-1133">Transmembrane helix</keyword>
<dbReference type="Proteomes" id="UP000243904">
    <property type="component" value="Chromosome I"/>
</dbReference>
<keyword evidence="1" id="KW-0812">Transmembrane</keyword>
<evidence type="ECO:0000313" key="3">
    <source>
        <dbReference type="Proteomes" id="UP000243904"/>
    </source>
</evidence>